<dbReference type="AlphaFoldDB" id="A0A091D4M4"/>
<organism evidence="1 2">
    <name type="scientific">Fukomys damarensis</name>
    <name type="common">Damaraland mole rat</name>
    <name type="synonym">Cryptomys damarensis</name>
    <dbReference type="NCBI Taxonomy" id="885580"/>
    <lineage>
        <taxon>Eukaryota</taxon>
        <taxon>Metazoa</taxon>
        <taxon>Chordata</taxon>
        <taxon>Craniata</taxon>
        <taxon>Vertebrata</taxon>
        <taxon>Euteleostomi</taxon>
        <taxon>Mammalia</taxon>
        <taxon>Eutheria</taxon>
        <taxon>Euarchontoglires</taxon>
        <taxon>Glires</taxon>
        <taxon>Rodentia</taxon>
        <taxon>Hystricomorpha</taxon>
        <taxon>Bathyergidae</taxon>
        <taxon>Fukomys</taxon>
    </lineage>
</organism>
<proteinExistence type="predicted"/>
<dbReference type="Proteomes" id="UP000028990">
    <property type="component" value="Unassembled WGS sequence"/>
</dbReference>
<protein>
    <submittedName>
        <fullName evidence="1">Uncharacterized protein</fullName>
    </submittedName>
</protein>
<evidence type="ECO:0000313" key="2">
    <source>
        <dbReference type="Proteomes" id="UP000028990"/>
    </source>
</evidence>
<gene>
    <name evidence="1" type="ORF">H920_13371</name>
</gene>
<evidence type="ECO:0000313" key="1">
    <source>
        <dbReference type="EMBL" id="KFO25175.1"/>
    </source>
</evidence>
<name>A0A091D4M4_FUKDA</name>
<sequence>MAANRTEWSLWGPETEHSVLSAGFVRLTCVAYSGSVASLNLRPMSCNPSLLMAGPPNVRNYVKKWAFHSQHTIQGPFPAYHDCCNLETLPRLFYLEGPRAWDLELSWILQLVVTVQAKVTTFHYEDAAQVFSLFAALLLTTCS</sequence>
<dbReference type="EMBL" id="KN123387">
    <property type="protein sequence ID" value="KFO25175.1"/>
    <property type="molecule type" value="Genomic_DNA"/>
</dbReference>
<reference evidence="1 2" key="1">
    <citation type="submission" date="2013-11" db="EMBL/GenBank/DDBJ databases">
        <title>The Damaraland mole rat (Fukomys damarensis) genome and evolution of African mole rats.</title>
        <authorList>
            <person name="Gladyshev V.N."/>
            <person name="Fang X."/>
        </authorList>
    </citation>
    <scope>NUCLEOTIDE SEQUENCE [LARGE SCALE GENOMIC DNA]</scope>
    <source>
        <tissue evidence="1">Liver</tissue>
    </source>
</reference>
<accession>A0A091D4M4</accession>
<keyword evidence="2" id="KW-1185">Reference proteome</keyword>